<keyword evidence="6 12" id="KW-0812">Transmembrane</keyword>
<keyword evidence="17" id="KW-1185">Reference proteome</keyword>
<evidence type="ECO:0000256" key="7">
    <source>
        <dbReference type="ARBA" id="ARBA00022958"/>
    </source>
</evidence>
<dbReference type="Pfam" id="PF23259">
    <property type="entry name" value="CHX17_C"/>
    <property type="match status" value="1"/>
</dbReference>
<proteinExistence type="inferred from homology"/>
<dbReference type="InterPro" id="IPR006153">
    <property type="entry name" value="Cation/H_exchanger_TM"/>
</dbReference>
<protein>
    <submittedName>
        <fullName evidence="16">Cation/H(+) antiporter 15</fullName>
    </submittedName>
</protein>
<dbReference type="PANTHER" id="PTHR32468:SF18">
    <property type="entry name" value="CATION_H(+) ANTIPORTER 1"/>
    <property type="match status" value="1"/>
</dbReference>
<evidence type="ECO:0000256" key="8">
    <source>
        <dbReference type="ARBA" id="ARBA00022989"/>
    </source>
</evidence>
<feature type="transmembrane region" description="Helical" evidence="12">
    <location>
        <begin position="406"/>
        <end position="428"/>
    </location>
</feature>
<feature type="transmembrane region" description="Helical" evidence="12">
    <location>
        <begin position="334"/>
        <end position="361"/>
    </location>
</feature>
<evidence type="ECO:0000259" key="13">
    <source>
        <dbReference type="Pfam" id="PF00999"/>
    </source>
</evidence>
<reference evidence="16 17" key="1">
    <citation type="journal article" date="2022" name="Nat. Plants">
        <title>Genomes of leafy and leafless Platanthera orchids illuminate the evolution of mycoheterotrophy.</title>
        <authorList>
            <person name="Li M.H."/>
            <person name="Liu K.W."/>
            <person name="Li Z."/>
            <person name="Lu H.C."/>
            <person name="Ye Q.L."/>
            <person name="Zhang D."/>
            <person name="Wang J.Y."/>
            <person name="Li Y.F."/>
            <person name="Zhong Z.M."/>
            <person name="Liu X."/>
            <person name="Yu X."/>
            <person name="Liu D.K."/>
            <person name="Tu X.D."/>
            <person name="Liu B."/>
            <person name="Hao Y."/>
            <person name="Liao X.Y."/>
            <person name="Jiang Y.T."/>
            <person name="Sun W.H."/>
            <person name="Chen J."/>
            <person name="Chen Y.Q."/>
            <person name="Ai Y."/>
            <person name="Zhai J.W."/>
            <person name="Wu S.S."/>
            <person name="Zhou Z."/>
            <person name="Hsiao Y.Y."/>
            <person name="Wu W.L."/>
            <person name="Chen Y.Y."/>
            <person name="Lin Y.F."/>
            <person name="Hsu J.L."/>
            <person name="Li C.Y."/>
            <person name="Wang Z.W."/>
            <person name="Zhao X."/>
            <person name="Zhong W.Y."/>
            <person name="Ma X.K."/>
            <person name="Ma L."/>
            <person name="Huang J."/>
            <person name="Chen G.Z."/>
            <person name="Huang M.Z."/>
            <person name="Huang L."/>
            <person name="Peng D.H."/>
            <person name="Luo Y.B."/>
            <person name="Zou S.Q."/>
            <person name="Chen S.P."/>
            <person name="Lan S."/>
            <person name="Tsai W.C."/>
            <person name="Van de Peer Y."/>
            <person name="Liu Z.J."/>
        </authorList>
    </citation>
    <scope>NUCLEOTIDE SEQUENCE [LARGE SCALE GENOMIC DNA]</scope>
    <source>
        <strain evidence="16">Lor288</strain>
    </source>
</reference>
<evidence type="ECO:0000256" key="1">
    <source>
        <dbReference type="ARBA" id="ARBA00003198"/>
    </source>
</evidence>
<feature type="domain" description="Cation/H(+) antiporter central" evidence="14">
    <location>
        <begin position="481"/>
        <end position="611"/>
    </location>
</feature>
<evidence type="ECO:0000256" key="6">
    <source>
        <dbReference type="ARBA" id="ARBA00022692"/>
    </source>
</evidence>
<keyword evidence="10 12" id="KW-0472">Membrane</keyword>
<feature type="transmembrane region" description="Helical" evidence="12">
    <location>
        <begin position="220"/>
        <end position="241"/>
    </location>
</feature>
<comment type="function">
    <text evidence="1">May function as sodium-coupled metabolite transporter across the chloroplast envelope.</text>
</comment>
<evidence type="ECO:0000259" key="14">
    <source>
        <dbReference type="Pfam" id="PF23256"/>
    </source>
</evidence>
<evidence type="ECO:0000256" key="10">
    <source>
        <dbReference type="ARBA" id="ARBA00023136"/>
    </source>
</evidence>
<dbReference type="Proteomes" id="UP001412067">
    <property type="component" value="Unassembled WGS sequence"/>
</dbReference>
<dbReference type="InterPro" id="IPR057291">
    <property type="entry name" value="CHX17_2nd"/>
</dbReference>
<evidence type="ECO:0000313" key="17">
    <source>
        <dbReference type="Proteomes" id="UP001412067"/>
    </source>
</evidence>
<keyword evidence="4" id="KW-0813">Transport</keyword>
<feature type="transmembrane region" description="Helical" evidence="12">
    <location>
        <begin position="118"/>
        <end position="139"/>
    </location>
</feature>
<sequence>MAPAAAIPKNPLPVFSGRCGHTFDTGMIRIVTQLSTLIVVSHILHRIFFRQISQPPAGLLIGPTMLGKLKMWNEFLYGESKTNVLGAVVIGGRMVFMFLIGLEMDIPFLLRSLRRSSIIALGSSTACLFAAVTSSSIIYRATAPNGNPFVFMIILALLFANTSSPMVIRMCAELKLSSSEIGRLAVSSSLLNDMACLLIVSTAITMRYSSYSSQNYSQKLIGGSIALLLLVTSAVALKATVRRLNEQNRGRRHLPNLEAMCLLSFVMLVACVLEVIGYNSTMASFLLGLVMPRGGGALRTLVDKLSYPANNLILPVFFGFAAMTTDITTIRGHVVWTVVVMMVILNIAAKVLGTIAAASYLGVPLSEGIVLGFLLNIKGHVDIVLVSLARGSEVRPSIWGEEALKILLVTVLLSTLAAVPAAAAVTRFQRRALRYRRAALHSQPYGAELRLLACVHCSRDLPTMLNLIEICGGGRPASPLNAYLMHLVELTAGTASYVLYHQHDAEEDSGWEHGGDDELVVTAAADVFSLETGIGLRQVTVVSTLETMQEDVYNATVDIRASLVIVPFHKHQRVDGRMQVGKSEVQRLNERVLKRIPCTVGILVDRGIDGGGSGGGHTPVVGPTASQQPPQHQVAVLFFGGADDREALAFGMRLCLHPSVSLTVIHFLPEPTDVLDAGLETASSLNTDVGEMLVPIVSNNIAEREMEADEALMSIFISRTLPTGRAAYVEKYVRNAAETVTAVCAMNSKMYSLFLVGRGRERASPLTRGMSEWEECPELGSVGDLLASSDFTGSGSVLVTRHYNINSRSKKDDDRDLDEEFRVM</sequence>
<evidence type="ECO:0000256" key="5">
    <source>
        <dbReference type="ARBA" id="ARBA00022538"/>
    </source>
</evidence>
<dbReference type="EMBL" id="JBBWWR010000012">
    <property type="protein sequence ID" value="KAK8959241.1"/>
    <property type="molecule type" value="Genomic_DNA"/>
</dbReference>
<evidence type="ECO:0000259" key="15">
    <source>
        <dbReference type="Pfam" id="PF23259"/>
    </source>
</evidence>
<feature type="transmembrane region" description="Helical" evidence="12">
    <location>
        <begin position="151"/>
        <end position="172"/>
    </location>
</feature>
<dbReference type="InterPro" id="IPR038770">
    <property type="entry name" value="Na+/solute_symporter_sf"/>
</dbReference>
<evidence type="ECO:0000256" key="9">
    <source>
        <dbReference type="ARBA" id="ARBA00023065"/>
    </source>
</evidence>
<evidence type="ECO:0000256" key="4">
    <source>
        <dbReference type="ARBA" id="ARBA00022448"/>
    </source>
</evidence>
<evidence type="ECO:0000256" key="12">
    <source>
        <dbReference type="SAM" id="Phobius"/>
    </source>
</evidence>
<evidence type="ECO:0000256" key="3">
    <source>
        <dbReference type="ARBA" id="ARBA00004141"/>
    </source>
</evidence>
<gene>
    <name evidence="16" type="primary">CHX15</name>
    <name evidence="16" type="ORF">KSP40_PGU009016</name>
</gene>
<evidence type="ECO:0000256" key="11">
    <source>
        <dbReference type="ARBA" id="ARBA00038341"/>
    </source>
</evidence>
<keyword evidence="9" id="KW-0406">Ion transport</keyword>
<feature type="domain" description="Cation/H(+) antiporter C-terminal" evidence="15">
    <location>
        <begin position="633"/>
        <end position="667"/>
    </location>
</feature>
<dbReference type="PANTHER" id="PTHR32468">
    <property type="entry name" value="CATION/H + ANTIPORTER"/>
    <property type="match status" value="1"/>
</dbReference>
<feature type="transmembrane region" description="Helical" evidence="12">
    <location>
        <begin position="262"/>
        <end position="287"/>
    </location>
</feature>
<dbReference type="Pfam" id="PF00999">
    <property type="entry name" value="Na_H_Exchanger"/>
    <property type="match status" value="1"/>
</dbReference>
<feature type="transmembrane region" description="Helical" evidence="12">
    <location>
        <begin position="307"/>
        <end position="327"/>
    </location>
</feature>
<comment type="subcellular location">
    <subcellularLocation>
        <location evidence="3">Membrane</location>
        <topology evidence="3">Multi-pass membrane protein</topology>
    </subcellularLocation>
    <subcellularLocation>
        <location evidence="2">Plastid</location>
        <location evidence="2">Chloroplast envelope</location>
    </subcellularLocation>
</comment>
<comment type="caution">
    <text evidence="16">The sequence shown here is derived from an EMBL/GenBank/DDBJ whole genome shotgun (WGS) entry which is preliminary data.</text>
</comment>
<dbReference type="InterPro" id="IPR050794">
    <property type="entry name" value="CPA2_transporter"/>
</dbReference>
<dbReference type="Pfam" id="PF23256">
    <property type="entry name" value="CHX17_2nd"/>
    <property type="match status" value="1"/>
</dbReference>
<accession>A0ABR2M6H2</accession>
<keyword evidence="8 12" id="KW-1133">Transmembrane helix</keyword>
<keyword evidence="5" id="KW-0633">Potassium transport</keyword>
<dbReference type="Gene3D" id="1.20.1530.20">
    <property type="match status" value="1"/>
</dbReference>
<evidence type="ECO:0000313" key="16">
    <source>
        <dbReference type="EMBL" id="KAK8959241.1"/>
    </source>
</evidence>
<dbReference type="InterPro" id="IPR057290">
    <property type="entry name" value="CHX17_C"/>
</dbReference>
<organism evidence="16 17">
    <name type="scientific">Platanthera guangdongensis</name>
    <dbReference type="NCBI Taxonomy" id="2320717"/>
    <lineage>
        <taxon>Eukaryota</taxon>
        <taxon>Viridiplantae</taxon>
        <taxon>Streptophyta</taxon>
        <taxon>Embryophyta</taxon>
        <taxon>Tracheophyta</taxon>
        <taxon>Spermatophyta</taxon>
        <taxon>Magnoliopsida</taxon>
        <taxon>Liliopsida</taxon>
        <taxon>Asparagales</taxon>
        <taxon>Orchidaceae</taxon>
        <taxon>Orchidoideae</taxon>
        <taxon>Orchideae</taxon>
        <taxon>Orchidinae</taxon>
        <taxon>Platanthera</taxon>
    </lineage>
</organism>
<evidence type="ECO:0000256" key="2">
    <source>
        <dbReference type="ARBA" id="ARBA00004119"/>
    </source>
</evidence>
<comment type="similarity">
    <text evidence="11">Belongs to the monovalent cation:proton antiporter 2 (CPA2) transporter (TC 2.A.37) family. CHX (TC 2.A.37.4) subfamily.</text>
</comment>
<keyword evidence="7" id="KW-0630">Potassium</keyword>
<name>A0ABR2M6H2_9ASPA</name>
<feature type="domain" description="Cation/H+ exchanger transmembrane" evidence="13">
    <location>
        <begin position="57"/>
        <end position="416"/>
    </location>
</feature>
<feature type="transmembrane region" description="Helical" evidence="12">
    <location>
        <begin position="84"/>
        <end position="106"/>
    </location>
</feature>